<dbReference type="EMBL" id="UOGJ01000079">
    <property type="protein sequence ID" value="VAX36035.1"/>
    <property type="molecule type" value="Genomic_DNA"/>
</dbReference>
<keyword evidence="1" id="KW-0812">Transmembrane</keyword>
<keyword evidence="1" id="KW-0472">Membrane</keyword>
<reference evidence="2" key="1">
    <citation type="submission" date="2018-06" db="EMBL/GenBank/DDBJ databases">
        <authorList>
            <person name="Zhirakovskaya E."/>
        </authorList>
    </citation>
    <scope>NUCLEOTIDE SEQUENCE</scope>
</reference>
<feature type="transmembrane region" description="Helical" evidence="1">
    <location>
        <begin position="21"/>
        <end position="43"/>
    </location>
</feature>
<feature type="transmembrane region" description="Helical" evidence="1">
    <location>
        <begin position="70"/>
        <end position="90"/>
    </location>
</feature>
<dbReference type="AlphaFoldDB" id="A0A3B1DVJ3"/>
<accession>A0A3B1DVJ3</accession>
<organism evidence="2">
    <name type="scientific">hydrothermal vent metagenome</name>
    <dbReference type="NCBI Taxonomy" id="652676"/>
    <lineage>
        <taxon>unclassified sequences</taxon>
        <taxon>metagenomes</taxon>
        <taxon>ecological metagenomes</taxon>
    </lineage>
</organism>
<proteinExistence type="predicted"/>
<protein>
    <submittedName>
        <fullName evidence="2">Uncharacterized protein</fullName>
    </submittedName>
</protein>
<gene>
    <name evidence="2" type="ORF">MNBD_UNCLBAC01-103</name>
</gene>
<sequence length="114" mass="13870">MSFEKFMSKVRHWDNLTAKWLMRHFYFLFFQIVLVIIFLFWFVNLFKVIDVSSHANQASLMEQALITQNINTSIIVFLLLLNSFWMLYIFNGMQRMSKILKDVHFSIMKLRHKK</sequence>
<evidence type="ECO:0000313" key="2">
    <source>
        <dbReference type="EMBL" id="VAX36035.1"/>
    </source>
</evidence>
<name>A0A3B1DVJ3_9ZZZZ</name>
<keyword evidence="1" id="KW-1133">Transmembrane helix</keyword>
<evidence type="ECO:0000256" key="1">
    <source>
        <dbReference type="SAM" id="Phobius"/>
    </source>
</evidence>